<feature type="compositionally biased region" description="Basic and acidic residues" evidence="1">
    <location>
        <begin position="53"/>
        <end position="62"/>
    </location>
</feature>
<feature type="chain" id="PRO_5045632683" evidence="2">
    <location>
        <begin position="30"/>
        <end position="74"/>
    </location>
</feature>
<evidence type="ECO:0000256" key="1">
    <source>
        <dbReference type="SAM" id="MobiDB-lite"/>
    </source>
</evidence>
<feature type="signal peptide" evidence="2">
    <location>
        <begin position="1"/>
        <end position="29"/>
    </location>
</feature>
<feature type="region of interest" description="Disordered" evidence="1">
    <location>
        <begin position="53"/>
        <end position="74"/>
    </location>
</feature>
<sequence>MKRKAPALMLVLCMLLALFPSSPSQHVSANSDGSTKSLLDSLFKKTVKKIPDKTMSKAERIQSRRKAAAGSVGE</sequence>
<evidence type="ECO:0000313" key="3">
    <source>
        <dbReference type="EMBL" id="GIQ63010.1"/>
    </source>
</evidence>
<keyword evidence="4" id="KW-1185">Reference proteome</keyword>
<evidence type="ECO:0000313" key="4">
    <source>
        <dbReference type="Proteomes" id="UP000680304"/>
    </source>
</evidence>
<gene>
    <name evidence="3" type="ORF">PACILC2_15780</name>
</gene>
<dbReference type="EMBL" id="BOVJ01000050">
    <property type="protein sequence ID" value="GIQ63010.1"/>
    <property type="molecule type" value="Genomic_DNA"/>
</dbReference>
<comment type="caution">
    <text evidence="3">The sequence shown here is derived from an EMBL/GenBank/DDBJ whole genome shotgun (WGS) entry which is preliminary data.</text>
</comment>
<reference evidence="3 4" key="1">
    <citation type="submission" date="2021-04" db="EMBL/GenBank/DDBJ databases">
        <title>Draft genome sequence of Paenibacillus cisolokensis, LC2-13A.</title>
        <authorList>
            <person name="Uke A."/>
            <person name="Chhe C."/>
            <person name="Baramee S."/>
            <person name="Kosugi A."/>
        </authorList>
    </citation>
    <scope>NUCLEOTIDE SEQUENCE [LARGE SCALE GENOMIC DNA]</scope>
    <source>
        <strain evidence="3 4">LC2-13A</strain>
    </source>
</reference>
<proteinExistence type="predicted"/>
<keyword evidence="2" id="KW-0732">Signal</keyword>
<organism evidence="3 4">
    <name type="scientific">Paenibacillus cisolokensis</name>
    <dbReference type="NCBI Taxonomy" id="1658519"/>
    <lineage>
        <taxon>Bacteria</taxon>
        <taxon>Bacillati</taxon>
        <taxon>Bacillota</taxon>
        <taxon>Bacilli</taxon>
        <taxon>Bacillales</taxon>
        <taxon>Paenibacillaceae</taxon>
        <taxon>Paenibacillus</taxon>
    </lineage>
</organism>
<name>A0ABQ4N4C6_9BACL</name>
<dbReference type="RefSeq" id="WP_213528331.1">
    <property type="nucleotide sequence ID" value="NZ_BOVJ01000050.1"/>
</dbReference>
<accession>A0ABQ4N4C6</accession>
<evidence type="ECO:0000256" key="2">
    <source>
        <dbReference type="SAM" id="SignalP"/>
    </source>
</evidence>
<protein>
    <submittedName>
        <fullName evidence="3">Uncharacterized protein</fullName>
    </submittedName>
</protein>
<dbReference type="Proteomes" id="UP000680304">
    <property type="component" value="Unassembled WGS sequence"/>
</dbReference>